<dbReference type="Pfam" id="PF02321">
    <property type="entry name" value="OEP"/>
    <property type="match status" value="2"/>
</dbReference>
<dbReference type="Proteomes" id="UP001154259">
    <property type="component" value="Unassembled WGS sequence"/>
</dbReference>
<dbReference type="Proteomes" id="UP001154255">
    <property type="component" value="Unassembled WGS sequence"/>
</dbReference>
<evidence type="ECO:0000256" key="1">
    <source>
        <dbReference type="ARBA" id="ARBA00007613"/>
    </source>
</evidence>
<dbReference type="PROSITE" id="PS51257">
    <property type="entry name" value="PROKAR_LIPOPROTEIN"/>
    <property type="match status" value="1"/>
</dbReference>
<dbReference type="NCBIfam" id="TIGR01845">
    <property type="entry name" value="outer_NodT"/>
    <property type="match status" value="1"/>
</dbReference>
<reference evidence="3" key="1">
    <citation type="submission" date="2022-10" db="EMBL/GenBank/DDBJ databases">
        <authorList>
            <person name="Botero Cardona J."/>
        </authorList>
    </citation>
    <scope>NUCLEOTIDE SEQUENCE</scope>
    <source>
        <strain evidence="3">LMG 31819</strain>
        <strain evidence="4">R-53529</strain>
    </source>
</reference>
<comment type="subcellular location">
    <subcellularLocation>
        <location evidence="2">Cell membrane</location>
        <topology evidence="2">Lipid-anchor</topology>
    </subcellularLocation>
</comment>
<dbReference type="SUPFAM" id="SSF56954">
    <property type="entry name" value="Outer membrane efflux proteins (OEP)"/>
    <property type="match status" value="1"/>
</dbReference>
<dbReference type="Gene3D" id="1.20.1600.10">
    <property type="entry name" value="Outer membrane efflux proteins (OEP)"/>
    <property type="match status" value="1"/>
</dbReference>
<organism evidence="3 5">
    <name type="scientific">Commensalibacter communis</name>
    <dbReference type="NCBI Taxonomy" id="2972786"/>
    <lineage>
        <taxon>Bacteria</taxon>
        <taxon>Pseudomonadati</taxon>
        <taxon>Pseudomonadota</taxon>
        <taxon>Alphaproteobacteria</taxon>
        <taxon>Acetobacterales</taxon>
        <taxon>Acetobacteraceae</taxon>
    </lineage>
</organism>
<proteinExistence type="inferred from homology"/>
<keyword evidence="2" id="KW-1134">Transmembrane beta strand</keyword>
<dbReference type="GO" id="GO:0015562">
    <property type="term" value="F:efflux transmembrane transporter activity"/>
    <property type="evidence" value="ECO:0007669"/>
    <property type="project" value="InterPro"/>
</dbReference>
<evidence type="ECO:0000313" key="3">
    <source>
        <dbReference type="EMBL" id="CAI3922955.1"/>
    </source>
</evidence>
<dbReference type="PANTHER" id="PTHR30203:SF33">
    <property type="entry name" value="BLR4455 PROTEIN"/>
    <property type="match status" value="1"/>
</dbReference>
<feature type="signal peptide" evidence="2">
    <location>
        <begin position="1"/>
        <end position="29"/>
    </location>
</feature>
<dbReference type="GO" id="GO:0005886">
    <property type="term" value="C:plasma membrane"/>
    <property type="evidence" value="ECO:0007669"/>
    <property type="project" value="UniProtKB-SubCell"/>
</dbReference>
<dbReference type="PANTHER" id="PTHR30203">
    <property type="entry name" value="OUTER MEMBRANE CATION EFFLUX PROTEIN"/>
    <property type="match status" value="1"/>
</dbReference>
<evidence type="ECO:0000313" key="5">
    <source>
        <dbReference type="Proteomes" id="UP001154255"/>
    </source>
</evidence>
<keyword evidence="2" id="KW-0732">Signal</keyword>
<keyword evidence="2" id="KW-0449">Lipoprotein</keyword>
<evidence type="ECO:0000313" key="6">
    <source>
        <dbReference type="Proteomes" id="UP001154259"/>
    </source>
</evidence>
<dbReference type="InterPro" id="IPR003423">
    <property type="entry name" value="OMP_efflux"/>
</dbReference>
<accession>A0A9W4TMC8</accession>
<gene>
    <name evidence="4" type="ORF">R53529_LOCUS938</name>
    <name evidence="3" type="ORF">R53530_LOCUS163</name>
</gene>
<dbReference type="EMBL" id="CAMXCS010000001">
    <property type="protein sequence ID" value="CAI3937993.1"/>
    <property type="molecule type" value="Genomic_DNA"/>
</dbReference>
<keyword evidence="2" id="KW-0564">Palmitate</keyword>
<dbReference type="Gene3D" id="2.20.200.10">
    <property type="entry name" value="Outer membrane efflux proteins (OEP)"/>
    <property type="match status" value="1"/>
</dbReference>
<protein>
    <submittedName>
        <fullName evidence="3 4">Outer membrane protein TolC (TolC)</fullName>
    </submittedName>
</protein>
<keyword evidence="2" id="KW-0472">Membrane</keyword>
<evidence type="ECO:0000313" key="4">
    <source>
        <dbReference type="EMBL" id="CAI3937993.1"/>
    </source>
</evidence>
<dbReference type="AlphaFoldDB" id="A0A9W4TMC8"/>
<keyword evidence="6" id="KW-1185">Reference proteome</keyword>
<keyword evidence="2" id="KW-0812">Transmembrane</keyword>
<comment type="caution">
    <text evidence="3">The sequence shown here is derived from an EMBL/GenBank/DDBJ whole genome shotgun (WGS) entry which is preliminary data.</text>
</comment>
<evidence type="ECO:0000256" key="2">
    <source>
        <dbReference type="RuleBase" id="RU362097"/>
    </source>
</evidence>
<dbReference type="EMBL" id="CAMXCM010000001">
    <property type="protein sequence ID" value="CAI3922955.1"/>
    <property type="molecule type" value="Genomic_DNA"/>
</dbReference>
<sequence>MLNNFRLQHTRIGICLVSGLLMLSACDLAPEYKRPQYALPDTWQGTAPFHVAQPLDEIPKGTWWTVFNDPTLNQLEDQLNKNNPDLKAAAETFMQSRALLSEVKSQLYPNLTLSAGGGRYKQSHNRLFRSSTSNGPITENNAQYQASAMWEVDLWGRIRNQIKMQRSLAQVSAADYEAAKLSLQAELARNYMILRGYDAQNEVLKESIKYFEAAVDVTRMRQMGAIAAGIDVSRAENQLEMTKAQQTEIQAQRDITEHAIAVLVNQVPMGFHVEPIKSNEAMNIPNVPLGVPSALLQRRPDIASAERQMAAANRAIGVSKAAFYPDITINALSGFEDSGFGLATLPNSMWSAAVKAALPLFQGGLRRATLQRNWSQYRQTRDNYRSVVLNGFKEVADNLTLTQKMSKKFRENKAASEAALRTQGMAMSLYTGGLTNYLDVVTAQTAALTAQIAEVESKTRLMQASVNLITALGGGWDANELPQKKLESVGVFQYSHLGNSVGKE</sequence>
<feature type="chain" id="PRO_5041020664" evidence="2">
    <location>
        <begin position="30"/>
        <end position="504"/>
    </location>
</feature>
<name>A0A9W4TMC8_9PROT</name>
<dbReference type="InterPro" id="IPR010131">
    <property type="entry name" value="MdtP/NodT-like"/>
</dbReference>
<comment type="similarity">
    <text evidence="1 2">Belongs to the outer membrane factor (OMF) (TC 1.B.17) family.</text>
</comment>
<dbReference type="RefSeq" id="WP_271789355.1">
    <property type="nucleotide sequence ID" value="NZ_CAMXCM010000001.1"/>
</dbReference>